<protein>
    <submittedName>
        <fullName evidence="2">Uncharacterized protein</fullName>
    </submittedName>
</protein>
<dbReference type="EMBL" id="JXTB01000870">
    <property type="protein sequence ID" value="PON32088.1"/>
    <property type="molecule type" value="Genomic_DNA"/>
</dbReference>
<feature type="non-terminal residue" evidence="2">
    <location>
        <position position="52"/>
    </location>
</feature>
<gene>
    <name evidence="2" type="ORF">PanWU01x14_364290</name>
</gene>
<keyword evidence="3" id="KW-1185">Reference proteome</keyword>
<accession>A0A2P5A6D1</accession>
<reference evidence="3" key="1">
    <citation type="submission" date="2016-06" db="EMBL/GenBank/DDBJ databases">
        <title>Parallel loss of symbiosis genes in relatives of nitrogen-fixing non-legume Parasponia.</title>
        <authorList>
            <person name="Van Velzen R."/>
            <person name="Holmer R."/>
            <person name="Bu F."/>
            <person name="Rutten L."/>
            <person name="Van Zeijl A."/>
            <person name="Liu W."/>
            <person name="Santuari L."/>
            <person name="Cao Q."/>
            <person name="Sharma T."/>
            <person name="Shen D."/>
            <person name="Roswanjaya Y."/>
            <person name="Wardhani T."/>
            <person name="Kalhor M.S."/>
            <person name="Jansen J."/>
            <person name="Van den Hoogen J."/>
            <person name="Gungor B."/>
            <person name="Hartog M."/>
            <person name="Hontelez J."/>
            <person name="Verver J."/>
            <person name="Yang W.-C."/>
            <person name="Schijlen E."/>
            <person name="Repin R."/>
            <person name="Schilthuizen M."/>
            <person name="Schranz E."/>
            <person name="Heidstra R."/>
            <person name="Miyata K."/>
            <person name="Fedorova E."/>
            <person name="Kohlen W."/>
            <person name="Bisseling T."/>
            <person name="Smit S."/>
            <person name="Geurts R."/>
        </authorList>
    </citation>
    <scope>NUCLEOTIDE SEQUENCE [LARGE SCALE GENOMIC DNA]</scope>
    <source>
        <strain evidence="3">cv. WU1-14</strain>
    </source>
</reference>
<evidence type="ECO:0000313" key="2">
    <source>
        <dbReference type="EMBL" id="PON32088.1"/>
    </source>
</evidence>
<organism evidence="2 3">
    <name type="scientific">Parasponia andersonii</name>
    <name type="common">Sponia andersonii</name>
    <dbReference type="NCBI Taxonomy" id="3476"/>
    <lineage>
        <taxon>Eukaryota</taxon>
        <taxon>Viridiplantae</taxon>
        <taxon>Streptophyta</taxon>
        <taxon>Embryophyta</taxon>
        <taxon>Tracheophyta</taxon>
        <taxon>Spermatophyta</taxon>
        <taxon>Magnoliopsida</taxon>
        <taxon>eudicotyledons</taxon>
        <taxon>Gunneridae</taxon>
        <taxon>Pentapetalae</taxon>
        <taxon>rosids</taxon>
        <taxon>fabids</taxon>
        <taxon>Rosales</taxon>
        <taxon>Cannabaceae</taxon>
        <taxon>Parasponia</taxon>
    </lineage>
</organism>
<name>A0A2P5A6D1_PARAD</name>
<dbReference type="AlphaFoldDB" id="A0A2P5A6D1"/>
<dbReference type="Proteomes" id="UP000237105">
    <property type="component" value="Unassembled WGS sequence"/>
</dbReference>
<feature type="compositionally biased region" description="Polar residues" evidence="1">
    <location>
        <begin position="10"/>
        <end position="29"/>
    </location>
</feature>
<evidence type="ECO:0000313" key="3">
    <source>
        <dbReference type="Proteomes" id="UP000237105"/>
    </source>
</evidence>
<proteinExistence type="predicted"/>
<feature type="region of interest" description="Disordered" evidence="1">
    <location>
        <begin position="1"/>
        <end position="29"/>
    </location>
</feature>
<comment type="caution">
    <text evidence="2">The sequence shown here is derived from an EMBL/GenBank/DDBJ whole genome shotgun (WGS) entry which is preliminary data.</text>
</comment>
<evidence type="ECO:0000256" key="1">
    <source>
        <dbReference type="SAM" id="MobiDB-lite"/>
    </source>
</evidence>
<sequence length="52" mass="5589">MHSRGPKVPKTTNHYQSTQKQNKNGTTSSKIGKTLLTCVGDSAVAMAILCKQ</sequence>